<accession>A0A5B6WGF5</accession>
<reference evidence="2" key="1">
    <citation type="journal article" date="2019" name="Plant Biotechnol. J.">
        <title>Genome sequencing of the Australian wild diploid species Gossypium australe highlights disease resistance and delayed gland morphogenesis.</title>
        <authorList>
            <person name="Cai Y."/>
            <person name="Cai X."/>
            <person name="Wang Q."/>
            <person name="Wang P."/>
            <person name="Zhang Y."/>
            <person name="Cai C."/>
            <person name="Xu Y."/>
            <person name="Wang K."/>
            <person name="Zhou Z."/>
            <person name="Wang C."/>
            <person name="Geng S."/>
            <person name="Li B."/>
            <person name="Dong Q."/>
            <person name="Hou Y."/>
            <person name="Wang H."/>
            <person name="Ai P."/>
            <person name="Liu Z."/>
            <person name="Yi F."/>
            <person name="Sun M."/>
            <person name="An G."/>
            <person name="Cheng J."/>
            <person name="Zhang Y."/>
            <person name="Shi Q."/>
            <person name="Xie Y."/>
            <person name="Shi X."/>
            <person name="Chang Y."/>
            <person name="Huang F."/>
            <person name="Chen Y."/>
            <person name="Hong S."/>
            <person name="Mi L."/>
            <person name="Sun Q."/>
            <person name="Zhang L."/>
            <person name="Zhou B."/>
            <person name="Peng R."/>
            <person name="Zhang X."/>
            <person name="Liu F."/>
        </authorList>
    </citation>
    <scope>NUCLEOTIDE SEQUENCE [LARGE SCALE GENOMIC DNA]</scope>
    <source>
        <strain evidence="2">cv. PA1801</strain>
    </source>
</reference>
<keyword evidence="2" id="KW-1185">Reference proteome</keyword>
<sequence length="104" mass="12277">MKELYTKILDENILVELTKIQLGLNLETDNEEIFCEQRSHINWLTNGLWISKENEIMRMAICYFCNLFTTSEAGDASRIYGTVKRRISDEMSDNLLHPFREEEI</sequence>
<dbReference type="EMBL" id="SMMG02000003">
    <property type="protein sequence ID" value="KAA3479932.1"/>
    <property type="molecule type" value="Genomic_DNA"/>
</dbReference>
<dbReference type="Proteomes" id="UP000325315">
    <property type="component" value="Unassembled WGS sequence"/>
</dbReference>
<protein>
    <submittedName>
        <fullName evidence="1">Reverse transcriptase</fullName>
    </submittedName>
</protein>
<comment type="caution">
    <text evidence="1">The sequence shown here is derived from an EMBL/GenBank/DDBJ whole genome shotgun (WGS) entry which is preliminary data.</text>
</comment>
<evidence type="ECO:0000313" key="1">
    <source>
        <dbReference type="EMBL" id="KAA3479932.1"/>
    </source>
</evidence>
<gene>
    <name evidence="1" type="ORF">EPI10_020405</name>
</gene>
<organism evidence="1 2">
    <name type="scientific">Gossypium australe</name>
    <dbReference type="NCBI Taxonomy" id="47621"/>
    <lineage>
        <taxon>Eukaryota</taxon>
        <taxon>Viridiplantae</taxon>
        <taxon>Streptophyta</taxon>
        <taxon>Embryophyta</taxon>
        <taxon>Tracheophyta</taxon>
        <taxon>Spermatophyta</taxon>
        <taxon>Magnoliopsida</taxon>
        <taxon>eudicotyledons</taxon>
        <taxon>Gunneridae</taxon>
        <taxon>Pentapetalae</taxon>
        <taxon>rosids</taxon>
        <taxon>malvids</taxon>
        <taxon>Malvales</taxon>
        <taxon>Malvaceae</taxon>
        <taxon>Malvoideae</taxon>
        <taxon>Gossypium</taxon>
    </lineage>
</organism>
<dbReference type="GO" id="GO:0003964">
    <property type="term" value="F:RNA-directed DNA polymerase activity"/>
    <property type="evidence" value="ECO:0007669"/>
    <property type="project" value="UniProtKB-KW"/>
</dbReference>
<proteinExistence type="predicted"/>
<keyword evidence="1" id="KW-0808">Transferase</keyword>
<keyword evidence="1" id="KW-0695">RNA-directed DNA polymerase</keyword>
<evidence type="ECO:0000313" key="2">
    <source>
        <dbReference type="Proteomes" id="UP000325315"/>
    </source>
</evidence>
<name>A0A5B6WGF5_9ROSI</name>
<keyword evidence="1" id="KW-0548">Nucleotidyltransferase</keyword>
<dbReference type="AlphaFoldDB" id="A0A5B6WGF5"/>